<reference evidence="3" key="1">
    <citation type="submission" date="2025-08" db="UniProtKB">
        <authorList>
            <consortium name="RefSeq"/>
        </authorList>
    </citation>
    <scope>IDENTIFICATION</scope>
    <source>
        <tissue evidence="3">Ear skin</tissue>
    </source>
</reference>
<sequence length="219" mass="24131">MATVLHEGAKALPLQQLLNSYFEILLNPGKGAVNREVAEPLNCPAERASCLQDLGLPRNLPHTGWVELQTAALALTLPPSQDSQQTWFRRVLGLSLKQRSCLEGWEGVQSHPGRGSRTTWGAVESGARRDRGDDFGPSRAFLSRKAEVKSQRVRVCRGGREPFLPRSPVPAGSPFSKHPPAPLPVPLLRRADCSRANEEVGSRGRKLSERNVCCRIVRF</sequence>
<evidence type="ECO:0000313" key="3">
    <source>
        <dbReference type="RefSeq" id="XP_032348038.1"/>
    </source>
</evidence>
<organism evidence="2 3">
    <name type="scientific">Camelus ferus</name>
    <name type="common">Wild bactrian camel</name>
    <name type="synonym">Camelus bactrianus ferus</name>
    <dbReference type="NCBI Taxonomy" id="419612"/>
    <lineage>
        <taxon>Eukaryota</taxon>
        <taxon>Metazoa</taxon>
        <taxon>Chordata</taxon>
        <taxon>Craniata</taxon>
        <taxon>Vertebrata</taxon>
        <taxon>Euteleostomi</taxon>
        <taxon>Mammalia</taxon>
        <taxon>Eutheria</taxon>
        <taxon>Laurasiatheria</taxon>
        <taxon>Artiodactyla</taxon>
        <taxon>Tylopoda</taxon>
        <taxon>Camelidae</taxon>
        <taxon>Camelus</taxon>
    </lineage>
</organism>
<dbReference type="Proteomes" id="UP000694856">
    <property type="component" value="Chromosome 12"/>
</dbReference>
<dbReference type="GeneID" id="116667510"/>
<evidence type="ECO:0000313" key="2">
    <source>
        <dbReference type="Proteomes" id="UP000694856"/>
    </source>
</evidence>
<evidence type="ECO:0000256" key="1">
    <source>
        <dbReference type="SAM" id="MobiDB-lite"/>
    </source>
</evidence>
<feature type="region of interest" description="Disordered" evidence="1">
    <location>
        <begin position="107"/>
        <end position="134"/>
    </location>
</feature>
<proteinExistence type="predicted"/>
<accession>A0A8B8U1F2</accession>
<keyword evidence="2" id="KW-1185">Reference proteome</keyword>
<gene>
    <name evidence="3" type="primary">LOC116667510</name>
</gene>
<dbReference type="KEGG" id="cfr:116667510"/>
<name>A0A8B8U1F2_CAMFR</name>
<protein>
    <submittedName>
        <fullName evidence="3">Uncharacterized protein LOC116667510</fullName>
    </submittedName>
</protein>
<dbReference type="AlphaFoldDB" id="A0A8B8U1F2"/>
<dbReference type="RefSeq" id="XP_032348038.1">
    <property type="nucleotide sequence ID" value="XM_032492147.1"/>
</dbReference>